<dbReference type="EMBL" id="CM037160">
    <property type="protein sequence ID" value="KAH7839960.1"/>
    <property type="molecule type" value="Genomic_DNA"/>
</dbReference>
<protein>
    <submittedName>
        <fullName evidence="1">Uncharacterized protein</fullName>
    </submittedName>
</protein>
<reference evidence="1 2" key="1">
    <citation type="journal article" date="2021" name="Hortic Res">
        <title>High-quality reference genome and annotation aids understanding of berry development for evergreen blueberry (Vaccinium darrowii).</title>
        <authorList>
            <person name="Yu J."/>
            <person name="Hulse-Kemp A.M."/>
            <person name="Babiker E."/>
            <person name="Staton M."/>
        </authorList>
    </citation>
    <scope>NUCLEOTIDE SEQUENCE [LARGE SCALE GENOMIC DNA]</scope>
    <source>
        <strain evidence="2">cv. NJ 8807/NJ 8810</strain>
        <tissue evidence="1">Young leaf</tissue>
    </source>
</reference>
<dbReference type="Proteomes" id="UP000828048">
    <property type="component" value="Chromosome 10"/>
</dbReference>
<name>A0ACB7XGQ2_9ERIC</name>
<accession>A0ACB7XGQ2</accession>
<comment type="caution">
    <text evidence="1">The sequence shown here is derived from an EMBL/GenBank/DDBJ whole genome shotgun (WGS) entry which is preliminary data.</text>
</comment>
<sequence length="351" mass="38683">MWFHLRRYGAPRGRAPNEHMVPVGGTKMVVGSPDEDMKPYINTMSVVAALIATLTFAAAFTMPGGYDSSGEATLAKKAALWVFILSDALAMCCSITVVSLLWRAMVVEQDLQFVLINASVTLLHIALLATLVAFVSGLFAVIAAKALWVAILDFFVEEEIEQVIRRVEEEKQQQQLPAFSRDLYIHVGWPLYGKYGHASEVRMSTFLLRHVMLLSSQSLTHEVKEIGPDGKEEAMRKAEAAGNKDCPVKIKLVVPPSYVLNTQTLDKEQGIEILNKAIAACSGEIVCHKGKLTVKEAARAMNEREDKLLAEQMAKLTRENEEVRGDEDNEEEEDTGMGDVDLENSGTGITD</sequence>
<keyword evidence="2" id="KW-1185">Reference proteome</keyword>
<evidence type="ECO:0000313" key="2">
    <source>
        <dbReference type="Proteomes" id="UP000828048"/>
    </source>
</evidence>
<gene>
    <name evidence="1" type="ORF">Vadar_010698</name>
</gene>
<evidence type="ECO:0000313" key="1">
    <source>
        <dbReference type="EMBL" id="KAH7839960.1"/>
    </source>
</evidence>
<organism evidence="1 2">
    <name type="scientific">Vaccinium darrowii</name>
    <dbReference type="NCBI Taxonomy" id="229202"/>
    <lineage>
        <taxon>Eukaryota</taxon>
        <taxon>Viridiplantae</taxon>
        <taxon>Streptophyta</taxon>
        <taxon>Embryophyta</taxon>
        <taxon>Tracheophyta</taxon>
        <taxon>Spermatophyta</taxon>
        <taxon>Magnoliopsida</taxon>
        <taxon>eudicotyledons</taxon>
        <taxon>Gunneridae</taxon>
        <taxon>Pentapetalae</taxon>
        <taxon>asterids</taxon>
        <taxon>Ericales</taxon>
        <taxon>Ericaceae</taxon>
        <taxon>Vaccinioideae</taxon>
        <taxon>Vaccinieae</taxon>
        <taxon>Vaccinium</taxon>
    </lineage>
</organism>
<proteinExistence type="predicted"/>